<accession>A0A834HG50</accession>
<name>A0A834HG50_RHOSS</name>
<evidence type="ECO:0000313" key="5">
    <source>
        <dbReference type="Proteomes" id="UP000626092"/>
    </source>
</evidence>
<feature type="domain" description="RRM" evidence="3">
    <location>
        <begin position="318"/>
        <end position="405"/>
    </location>
</feature>
<dbReference type="GO" id="GO:0017056">
    <property type="term" value="F:structural constituent of nuclear pore"/>
    <property type="evidence" value="ECO:0007669"/>
    <property type="project" value="TreeGrafter"/>
</dbReference>
<dbReference type="SMART" id="SM00360">
    <property type="entry name" value="RRM"/>
    <property type="match status" value="1"/>
</dbReference>
<evidence type="ECO:0000256" key="1">
    <source>
        <dbReference type="PROSITE-ProRule" id="PRU00176"/>
    </source>
</evidence>
<feature type="compositionally biased region" description="Low complexity" evidence="2">
    <location>
        <begin position="36"/>
        <end position="52"/>
    </location>
</feature>
<dbReference type="SUPFAM" id="SSF54928">
    <property type="entry name" value="RNA-binding domain, RBD"/>
    <property type="match status" value="1"/>
</dbReference>
<evidence type="ECO:0000256" key="2">
    <source>
        <dbReference type="SAM" id="MobiDB-lite"/>
    </source>
</evidence>
<dbReference type="EMBL" id="WJXA01000002">
    <property type="protein sequence ID" value="KAF7151835.1"/>
    <property type="molecule type" value="Genomic_DNA"/>
</dbReference>
<dbReference type="GO" id="GO:0005643">
    <property type="term" value="C:nuclear pore"/>
    <property type="evidence" value="ECO:0007669"/>
    <property type="project" value="TreeGrafter"/>
</dbReference>
<dbReference type="PANTHER" id="PTHR18898:SF2">
    <property type="entry name" value="NUCLEOPROTEIN TPR"/>
    <property type="match status" value="1"/>
</dbReference>
<dbReference type="OrthoDB" id="343070at2759"/>
<reference evidence="4" key="1">
    <citation type="submission" date="2019-11" db="EMBL/GenBank/DDBJ databases">
        <authorList>
            <person name="Liu Y."/>
            <person name="Hou J."/>
            <person name="Li T.-Q."/>
            <person name="Guan C.-H."/>
            <person name="Wu X."/>
            <person name="Wu H.-Z."/>
            <person name="Ling F."/>
            <person name="Zhang R."/>
            <person name="Shi X.-G."/>
            <person name="Ren J.-P."/>
            <person name="Chen E.-F."/>
            <person name="Sun J.-M."/>
        </authorList>
    </citation>
    <scope>NUCLEOTIDE SEQUENCE</scope>
    <source>
        <strain evidence="4">Adult_tree_wgs_1</strain>
        <tissue evidence="4">Leaves</tissue>
    </source>
</reference>
<keyword evidence="1" id="KW-0694">RNA-binding</keyword>
<organism evidence="4 5">
    <name type="scientific">Rhododendron simsii</name>
    <name type="common">Sims's rhododendron</name>
    <dbReference type="NCBI Taxonomy" id="118357"/>
    <lineage>
        <taxon>Eukaryota</taxon>
        <taxon>Viridiplantae</taxon>
        <taxon>Streptophyta</taxon>
        <taxon>Embryophyta</taxon>
        <taxon>Tracheophyta</taxon>
        <taxon>Spermatophyta</taxon>
        <taxon>Magnoliopsida</taxon>
        <taxon>eudicotyledons</taxon>
        <taxon>Gunneridae</taxon>
        <taxon>Pentapetalae</taxon>
        <taxon>asterids</taxon>
        <taxon>Ericales</taxon>
        <taxon>Ericaceae</taxon>
        <taxon>Ericoideae</taxon>
        <taxon>Rhodoreae</taxon>
        <taxon>Rhododendron</taxon>
    </lineage>
</organism>
<dbReference type="Pfam" id="PF00076">
    <property type="entry name" value="RRM_1"/>
    <property type="match status" value="1"/>
</dbReference>
<dbReference type="GO" id="GO:0003723">
    <property type="term" value="F:RNA binding"/>
    <property type="evidence" value="ECO:0007669"/>
    <property type="project" value="UniProtKB-UniRule"/>
</dbReference>
<dbReference type="PROSITE" id="PS50102">
    <property type="entry name" value="RRM"/>
    <property type="match status" value="1"/>
</dbReference>
<comment type="caution">
    <text evidence="4">The sequence shown here is derived from an EMBL/GenBank/DDBJ whole genome shotgun (WGS) entry which is preliminary data.</text>
</comment>
<keyword evidence="5" id="KW-1185">Reference proteome</keyword>
<dbReference type="Gene3D" id="3.30.70.330">
    <property type="match status" value="1"/>
</dbReference>
<sequence length="412" mass="45816">MSGGFGFEYVDVHLRSTPLPSLYCITFPDQIETRRSSPWSSPASRRSSSPAAFVGRRPGSSVWKKKKRQKSDDMPLFLSEEEYESCLHNASLVAEKADAFIRKLYNQLESVKAQVGTASTTAEQSRSLLKQKSVSPCDELAQVTADEHQILLKYTKKDGEMERLSTVASELRALLEQKDLEISEKNAAINGYLDKIINVMDTVPYRPIRTVSEKNRHKGGLISFRAVSQTDKDGEIKQLSTEGSKLRTLLEQKDLEISEKNAAIKGYLDMIENLTDSAALKEARLKEIELELARSNASGTGLSQVGAKRQNPEGGDTRKIFVGGIPLTVTEDKFVECFSSFGKVSEHEIIRDPFGRSRGFGFIVFDSAGVVDTILDRGNKIDMEGTQVSSIPWNFIKFAGRNPRLTLFFIVG</sequence>
<dbReference type="InterPro" id="IPR012677">
    <property type="entry name" value="Nucleotide-bd_a/b_plait_sf"/>
</dbReference>
<dbReference type="Proteomes" id="UP000626092">
    <property type="component" value="Unassembled WGS sequence"/>
</dbReference>
<evidence type="ECO:0000313" key="4">
    <source>
        <dbReference type="EMBL" id="KAF7151835.1"/>
    </source>
</evidence>
<proteinExistence type="predicted"/>
<dbReference type="InterPro" id="IPR035979">
    <property type="entry name" value="RBD_domain_sf"/>
</dbReference>
<dbReference type="PANTHER" id="PTHR18898">
    <property type="entry name" value="NUCLEOPROTEIN TPR-RELATED"/>
    <property type="match status" value="1"/>
</dbReference>
<feature type="region of interest" description="Disordered" evidence="2">
    <location>
        <begin position="34"/>
        <end position="67"/>
    </location>
</feature>
<protein>
    <recommendedName>
        <fullName evidence="3">RRM domain-containing protein</fullName>
    </recommendedName>
</protein>
<evidence type="ECO:0000259" key="3">
    <source>
        <dbReference type="PROSITE" id="PS50102"/>
    </source>
</evidence>
<dbReference type="GO" id="GO:0006406">
    <property type="term" value="P:mRNA export from nucleus"/>
    <property type="evidence" value="ECO:0007669"/>
    <property type="project" value="TreeGrafter"/>
</dbReference>
<dbReference type="AlphaFoldDB" id="A0A834HG50"/>
<gene>
    <name evidence="4" type="ORF">RHSIM_Rhsim02G0129800</name>
</gene>
<dbReference type="InterPro" id="IPR000504">
    <property type="entry name" value="RRM_dom"/>
</dbReference>